<feature type="domain" description="Transglutaminase-like" evidence="2">
    <location>
        <begin position="67"/>
        <end position="172"/>
    </location>
</feature>
<dbReference type="Proteomes" id="UP000262802">
    <property type="component" value="Chromosome"/>
</dbReference>
<dbReference type="InterPro" id="IPR002931">
    <property type="entry name" value="Transglutaminase-like"/>
</dbReference>
<feature type="chain" id="PRO_5017727972" evidence="1">
    <location>
        <begin position="23"/>
        <end position="297"/>
    </location>
</feature>
<organism evidence="3 4">
    <name type="scientific">Hymenobacter oligotrophus</name>
    <dbReference type="NCBI Taxonomy" id="2319843"/>
    <lineage>
        <taxon>Bacteria</taxon>
        <taxon>Pseudomonadati</taxon>
        <taxon>Bacteroidota</taxon>
        <taxon>Cytophagia</taxon>
        <taxon>Cytophagales</taxon>
        <taxon>Hymenobacteraceae</taxon>
        <taxon>Hymenobacter</taxon>
    </lineage>
</organism>
<dbReference type="SUPFAM" id="SSF54001">
    <property type="entry name" value="Cysteine proteinases"/>
    <property type="match status" value="1"/>
</dbReference>
<dbReference type="Pfam" id="PF01841">
    <property type="entry name" value="Transglut_core"/>
    <property type="match status" value="1"/>
</dbReference>
<proteinExistence type="predicted"/>
<reference evidence="3 4" key="1">
    <citation type="submission" date="2018-09" db="EMBL/GenBank/DDBJ databases">
        <title>Hymenobacter medium sp. nov., isolated from R2A medium.</title>
        <authorList>
            <person name="Yingchao G."/>
        </authorList>
    </citation>
    <scope>NUCLEOTIDE SEQUENCE [LARGE SCALE GENOMIC DNA]</scope>
    <source>
        <strain evidence="4">sh-6</strain>
    </source>
</reference>
<evidence type="ECO:0000259" key="2">
    <source>
        <dbReference type="Pfam" id="PF01841"/>
    </source>
</evidence>
<evidence type="ECO:0000256" key="1">
    <source>
        <dbReference type="SAM" id="SignalP"/>
    </source>
</evidence>
<name>A0A3B7R6C9_9BACT</name>
<gene>
    <name evidence="3" type="ORF">D3Y59_07480</name>
</gene>
<dbReference type="InterPro" id="IPR038765">
    <property type="entry name" value="Papain-like_cys_pep_sf"/>
</dbReference>
<accession>A0A3B7R6C9</accession>
<dbReference type="Gene3D" id="3.10.620.30">
    <property type="match status" value="1"/>
</dbReference>
<evidence type="ECO:0000313" key="3">
    <source>
        <dbReference type="EMBL" id="AYA36911.1"/>
    </source>
</evidence>
<sequence>MPRIATLLFLFACLGATPTIRAQPAAPKLELALPYSTEPAAAGATFQFSSPNSAYLQTLRERYGLEAVVANQPTALGKAQALCAWVHNRLTHDGRSACSKADPLGILEEVTRGKAVQCVEFGRVLAGALTAVGLPARPLYLKAKNADTRAAAGGHVLTEVWLPDYQKWVVVDGQWDVIPTLNGVPLNAAELSGALASGAAGLDGLTSSNAKIRFYYRWLRPYLYYLDAPLDNRYEQPTAAAAHLMLVPLGAENLTTFQRTTRLRGMRYTSSLADFYPPLTAAAPPQPAATTWPHLPH</sequence>
<dbReference type="KEGG" id="hyh:D3Y59_07480"/>
<feature type="signal peptide" evidence="1">
    <location>
        <begin position="1"/>
        <end position="22"/>
    </location>
</feature>
<dbReference type="OrthoDB" id="5166556at2"/>
<protein>
    <submittedName>
        <fullName evidence="3">Transglutaminase domain-containing protein</fullName>
    </submittedName>
</protein>
<evidence type="ECO:0000313" key="4">
    <source>
        <dbReference type="Proteomes" id="UP000262802"/>
    </source>
</evidence>
<dbReference type="RefSeq" id="WP_119444489.1">
    <property type="nucleotide sequence ID" value="NZ_CP032317.1"/>
</dbReference>
<dbReference type="EMBL" id="CP032317">
    <property type="protein sequence ID" value="AYA36911.1"/>
    <property type="molecule type" value="Genomic_DNA"/>
</dbReference>
<keyword evidence="1" id="KW-0732">Signal</keyword>
<dbReference type="AlphaFoldDB" id="A0A3B7R6C9"/>
<keyword evidence="4" id="KW-1185">Reference proteome</keyword>